<feature type="transmembrane region" description="Helical" evidence="7">
    <location>
        <begin position="77"/>
        <end position="102"/>
    </location>
</feature>
<evidence type="ECO:0000256" key="5">
    <source>
        <dbReference type="ARBA" id="ARBA00022989"/>
    </source>
</evidence>
<keyword evidence="6 7" id="KW-0472">Membrane</keyword>
<keyword evidence="10" id="KW-1185">Reference proteome</keyword>
<dbReference type="PANTHER" id="PTHR13414">
    <property type="entry name" value="HUEL-CATION TRANSPORTER"/>
    <property type="match status" value="1"/>
</dbReference>
<dbReference type="InterPro" id="IPR040177">
    <property type="entry name" value="SLC30A9"/>
</dbReference>
<keyword evidence="4" id="KW-0864">Zinc transport</keyword>
<keyword evidence="5 7" id="KW-1133">Transmembrane helix</keyword>
<evidence type="ECO:0000256" key="4">
    <source>
        <dbReference type="ARBA" id="ARBA00022906"/>
    </source>
</evidence>
<dbReference type="InterPro" id="IPR036837">
    <property type="entry name" value="Cation_efflux_CTD_sf"/>
</dbReference>
<sequence>MTSTSSTRVTVYAALLGNVLVALTKTAAAIGTGSSAMLSEAVHSFVDTGNELLLLHGMRRSMQQADPEHPLGYGRELYFWSFIVALMVFALGAGVSIYQGVVHVRQPQPISHPLASYVVFGLCFVFEGASWLVSLRQFRAAKGPLGYYEAFRRSKNPPSFMVLFEDSAALVGIAIGVAGTYAATTLAVPAADGIASILIGLVLAFVAALLARESKSLLIGERGDRRLHAAILRIAQEQGPIACVNGLLTVQLAPNQIVAALSLQFADDIRASEIEDLVLALERKIRQAHPEVIDLFVKPQTDDAYRESMRRRFGEARPAVAGRTS</sequence>
<dbReference type="EMBL" id="QFWQ01000001">
    <property type="protein sequence ID" value="RCS31680.1"/>
    <property type="molecule type" value="Genomic_DNA"/>
</dbReference>
<dbReference type="OrthoDB" id="9806522at2"/>
<keyword evidence="4" id="KW-0862">Zinc</keyword>
<feature type="transmembrane region" description="Helical" evidence="7">
    <location>
        <begin position="160"/>
        <end position="181"/>
    </location>
</feature>
<dbReference type="InterPro" id="IPR058533">
    <property type="entry name" value="Cation_efflux_TM"/>
</dbReference>
<protein>
    <submittedName>
        <fullName evidence="9">Cation diffusion facilitator family transporter</fullName>
    </submittedName>
</protein>
<dbReference type="InterPro" id="IPR027469">
    <property type="entry name" value="Cation_efflux_TMD_sf"/>
</dbReference>
<dbReference type="RefSeq" id="WP_114340415.1">
    <property type="nucleotide sequence ID" value="NZ_QFWQ01000001.1"/>
</dbReference>
<evidence type="ECO:0000256" key="6">
    <source>
        <dbReference type="ARBA" id="ARBA00023136"/>
    </source>
</evidence>
<dbReference type="PANTHER" id="PTHR13414:SF9">
    <property type="entry name" value="PROTON-COUPLED ZINC ANTIPORTER SLC30A9, MITOCHONDRIAL"/>
    <property type="match status" value="1"/>
</dbReference>
<keyword evidence="3 7" id="KW-0812">Transmembrane</keyword>
<comment type="caution">
    <text evidence="9">The sequence shown here is derived from an EMBL/GenBank/DDBJ whole genome shotgun (WGS) entry which is preliminary data.</text>
</comment>
<dbReference type="GO" id="GO:0008324">
    <property type="term" value="F:monoatomic cation transmembrane transporter activity"/>
    <property type="evidence" value="ECO:0007669"/>
    <property type="project" value="InterPro"/>
</dbReference>
<dbReference type="AlphaFoldDB" id="A0A368KIF1"/>
<dbReference type="GO" id="GO:0016020">
    <property type="term" value="C:membrane"/>
    <property type="evidence" value="ECO:0007669"/>
    <property type="project" value="UniProtKB-SubCell"/>
</dbReference>
<feature type="transmembrane region" description="Helical" evidence="7">
    <location>
        <begin position="114"/>
        <end position="133"/>
    </location>
</feature>
<feature type="transmembrane region" description="Helical" evidence="7">
    <location>
        <begin position="193"/>
        <end position="211"/>
    </location>
</feature>
<evidence type="ECO:0000259" key="8">
    <source>
        <dbReference type="Pfam" id="PF01545"/>
    </source>
</evidence>
<evidence type="ECO:0000256" key="3">
    <source>
        <dbReference type="ARBA" id="ARBA00022692"/>
    </source>
</evidence>
<evidence type="ECO:0000313" key="10">
    <source>
        <dbReference type="Proteomes" id="UP000252387"/>
    </source>
</evidence>
<evidence type="ECO:0000256" key="1">
    <source>
        <dbReference type="ARBA" id="ARBA00004141"/>
    </source>
</evidence>
<evidence type="ECO:0000256" key="7">
    <source>
        <dbReference type="SAM" id="Phobius"/>
    </source>
</evidence>
<dbReference type="Proteomes" id="UP000252387">
    <property type="component" value="Unassembled WGS sequence"/>
</dbReference>
<dbReference type="Pfam" id="PF01545">
    <property type="entry name" value="Cation_efflux"/>
    <property type="match status" value="1"/>
</dbReference>
<comment type="subcellular location">
    <subcellularLocation>
        <location evidence="1">Membrane</location>
        <topology evidence="1">Multi-pass membrane protein</topology>
    </subcellularLocation>
</comment>
<evidence type="ECO:0000256" key="2">
    <source>
        <dbReference type="ARBA" id="ARBA00022448"/>
    </source>
</evidence>
<keyword evidence="4" id="KW-0406">Ion transport</keyword>
<dbReference type="Gene3D" id="1.20.1510.10">
    <property type="entry name" value="Cation efflux protein transmembrane domain"/>
    <property type="match status" value="1"/>
</dbReference>
<name>A0A368KIF1_9GAMM</name>
<feature type="domain" description="Cation efflux protein transmembrane" evidence="8">
    <location>
        <begin position="12"/>
        <end position="219"/>
    </location>
</feature>
<dbReference type="GO" id="GO:0006829">
    <property type="term" value="P:zinc ion transport"/>
    <property type="evidence" value="ECO:0007669"/>
    <property type="project" value="UniProtKB-KW"/>
</dbReference>
<organism evidence="9 10">
    <name type="scientific">Rhodanobacter denitrificans</name>
    <dbReference type="NCBI Taxonomy" id="666685"/>
    <lineage>
        <taxon>Bacteria</taxon>
        <taxon>Pseudomonadati</taxon>
        <taxon>Pseudomonadota</taxon>
        <taxon>Gammaproteobacteria</taxon>
        <taxon>Lysobacterales</taxon>
        <taxon>Rhodanobacteraceae</taxon>
        <taxon>Rhodanobacter</taxon>
    </lineage>
</organism>
<dbReference type="NCBIfam" id="TIGR01297">
    <property type="entry name" value="CDF"/>
    <property type="match status" value="1"/>
</dbReference>
<gene>
    <name evidence="9" type="ORF">DEO45_00760</name>
</gene>
<reference evidence="9 10" key="1">
    <citation type="submission" date="2018-05" db="EMBL/GenBank/DDBJ databases">
        <title>Draft genome sequence of Rhodanobacter denitrificans Yn1 isolated from gold copper mine.</title>
        <authorList>
            <person name="Yang N."/>
            <person name="Mazhar H.S."/>
            <person name="Rensing C."/>
        </authorList>
    </citation>
    <scope>NUCLEOTIDE SEQUENCE [LARGE SCALE GENOMIC DNA]</scope>
    <source>
        <strain evidence="9 10">Yn1</strain>
    </source>
</reference>
<dbReference type="InterPro" id="IPR002524">
    <property type="entry name" value="Cation_efflux"/>
</dbReference>
<dbReference type="SUPFAM" id="SSF160240">
    <property type="entry name" value="Cation efflux protein cytoplasmic domain-like"/>
    <property type="match status" value="1"/>
</dbReference>
<evidence type="ECO:0000313" key="9">
    <source>
        <dbReference type="EMBL" id="RCS31680.1"/>
    </source>
</evidence>
<proteinExistence type="predicted"/>
<dbReference type="SUPFAM" id="SSF161111">
    <property type="entry name" value="Cation efflux protein transmembrane domain-like"/>
    <property type="match status" value="1"/>
</dbReference>
<accession>A0A368KIF1</accession>
<keyword evidence="2" id="KW-0813">Transport</keyword>